<dbReference type="Proteomes" id="UP001412239">
    <property type="component" value="Unassembled WGS sequence"/>
</dbReference>
<evidence type="ECO:0000313" key="2">
    <source>
        <dbReference type="EMBL" id="CUS11604.1"/>
    </source>
</evidence>
<organism evidence="2 3">
    <name type="scientific">Tuber aestivum</name>
    <name type="common">summer truffle</name>
    <dbReference type="NCBI Taxonomy" id="59557"/>
    <lineage>
        <taxon>Eukaryota</taxon>
        <taxon>Fungi</taxon>
        <taxon>Dikarya</taxon>
        <taxon>Ascomycota</taxon>
        <taxon>Pezizomycotina</taxon>
        <taxon>Pezizomycetes</taxon>
        <taxon>Pezizales</taxon>
        <taxon>Tuberaceae</taxon>
        <taxon>Tuber</taxon>
    </lineage>
</organism>
<protein>
    <submittedName>
        <fullName evidence="2">Uncharacterized protein</fullName>
    </submittedName>
</protein>
<reference evidence="2" key="1">
    <citation type="submission" date="2015-10" db="EMBL/GenBank/DDBJ databases">
        <authorList>
            <person name="Regsiter A."/>
            <person name="william w."/>
        </authorList>
    </citation>
    <scope>NUCLEOTIDE SEQUENCE</scope>
    <source>
        <strain evidence="2">Montdore</strain>
    </source>
</reference>
<name>A0A292PWV8_9PEZI</name>
<accession>A0A292PWV8</accession>
<dbReference type="InterPro" id="IPR036230">
    <property type="entry name" value="LeuA_allosteric_dom_sf"/>
</dbReference>
<dbReference type="GO" id="GO:0005739">
    <property type="term" value="C:mitochondrion"/>
    <property type="evidence" value="ECO:0007669"/>
    <property type="project" value="TreeGrafter"/>
</dbReference>
<evidence type="ECO:0000313" key="3">
    <source>
        <dbReference type="Proteomes" id="UP001412239"/>
    </source>
</evidence>
<dbReference type="PANTHER" id="PTHR46911:SF1">
    <property type="entry name" value="2-ISOPROPYLMALATE SYNTHASE"/>
    <property type="match status" value="1"/>
</dbReference>
<dbReference type="PANTHER" id="PTHR46911">
    <property type="match status" value="1"/>
</dbReference>
<proteinExistence type="predicted"/>
<dbReference type="GO" id="GO:0009098">
    <property type="term" value="P:L-leucine biosynthetic process"/>
    <property type="evidence" value="ECO:0007669"/>
    <property type="project" value="TreeGrafter"/>
</dbReference>
<keyword evidence="1" id="KW-0808">Transferase</keyword>
<keyword evidence="3" id="KW-1185">Reference proteome</keyword>
<gene>
    <name evidence="2" type="ORF">GSTUAT00004296001</name>
</gene>
<dbReference type="GO" id="GO:0003852">
    <property type="term" value="F:2-isopropylmalate synthase activity"/>
    <property type="evidence" value="ECO:0007669"/>
    <property type="project" value="TreeGrafter"/>
</dbReference>
<dbReference type="Gene3D" id="3.30.160.270">
    <property type="match status" value="1"/>
</dbReference>
<evidence type="ECO:0000256" key="1">
    <source>
        <dbReference type="ARBA" id="ARBA00022679"/>
    </source>
</evidence>
<dbReference type="EMBL" id="LN891016">
    <property type="protein sequence ID" value="CUS11604.1"/>
    <property type="molecule type" value="Genomic_DNA"/>
</dbReference>
<dbReference type="AlphaFoldDB" id="A0A292PWV8"/>
<sequence length="160" mass="16810">MKQNITSSLFPESLELNTGKKSANSKRTFHGIVSVDGREPSIRSVRNWPTSGTPDALRIVEVGLDPPAHKEHATGYGDGGKAATFIELDISGINLNKEQRVRGIGIHDSTAQASSIAILPAASKALSSPPGTHQPMASLAARLTTLKQPGIVNINGPVEA</sequence>
<dbReference type="SUPFAM" id="SSF110921">
    <property type="entry name" value="2-isopropylmalate synthase LeuA, allosteric (dimerisation) domain"/>
    <property type="match status" value="1"/>
</dbReference>